<reference evidence="2" key="3">
    <citation type="journal article" date="2017" name="Nature">
        <title>Genome sequence of the progenitor of the wheat D genome Aegilops tauschii.</title>
        <authorList>
            <person name="Luo M.C."/>
            <person name="Gu Y.Q."/>
            <person name="Puiu D."/>
            <person name="Wang H."/>
            <person name="Twardziok S.O."/>
            <person name="Deal K.R."/>
            <person name="Huo N."/>
            <person name="Zhu T."/>
            <person name="Wang L."/>
            <person name="Wang Y."/>
            <person name="McGuire P.E."/>
            <person name="Liu S."/>
            <person name="Long H."/>
            <person name="Ramasamy R.K."/>
            <person name="Rodriguez J.C."/>
            <person name="Van S.L."/>
            <person name="Yuan L."/>
            <person name="Wang Z."/>
            <person name="Xia Z."/>
            <person name="Xiao L."/>
            <person name="Anderson O.D."/>
            <person name="Ouyang S."/>
            <person name="Liang Y."/>
            <person name="Zimin A.V."/>
            <person name="Pertea G."/>
            <person name="Qi P."/>
            <person name="Bennetzen J.L."/>
            <person name="Dai X."/>
            <person name="Dawson M.W."/>
            <person name="Muller H.G."/>
            <person name="Kugler K."/>
            <person name="Rivarola-Duarte L."/>
            <person name="Spannagl M."/>
            <person name="Mayer K.F.X."/>
            <person name="Lu F.H."/>
            <person name="Bevan M.W."/>
            <person name="Leroy P."/>
            <person name="Li P."/>
            <person name="You F.M."/>
            <person name="Sun Q."/>
            <person name="Liu Z."/>
            <person name="Lyons E."/>
            <person name="Wicker T."/>
            <person name="Salzberg S.L."/>
            <person name="Devos K.M."/>
            <person name="Dvorak J."/>
        </authorList>
    </citation>
    <scope>NUCLEOTIDE SEQUENCE [LARGE SCALE GENOMIC DNA]</scope>
    <source>
        <strain evidence="2">cv. AL8/78</strain>
    </source>
</reference>
<name>A0A453E0Z2_AEGTS</name>
<organism evidence="2 3">
    <name type="scientific">Aegilops tauschii subsp. strangulata</name>
    <name type="common">Goatgrass</name>
    <dbReference type="NCBI Taxonomy" id="200361"/>
    <lineage>
        <taxon>Eukaryota</taxon>
        <taxon>Viridiplantae</taxon>
        <taxon>Streptophyta</taxon>
        <taxon>Embryophyta</taxon>
        <taxon>Tracheophyta</taxon>
        <taxon>Spermatophyta</taxon>
        <taxon>Magnoliopsida</taxon>
        <taxon>Liliopsida</taxon>
        <taxon>Poales</taxon>
        <taxon>Poaceae</taxon>
        <taxon>BOP clade</taxon>
        <taxon>Pooideae</taxon>
        <taxon>Triticodae</taxon>
        <taxon>Triticeae</taxon>
        <taxon>Triticinae</taxon>
        <taxon>Aegilops</taxon>
    </lineage>
</organism>
<reference evidence="2" key="5">
    <citation type="journal article" date="2021" name="G3 (Bethesda)">
        <title>Aegilops tauschii genome assembly Aet v5.0 features greater sequence contiguity and improved annotation.</title>
        <authorList>
            <person name="Wang L."/>
            <person name="Zhu T."/>
            <person name="Rodriguez J.C."/>
            <person name="Deal K.R."/>
            <person name="Dubcovsky J."/>
            <person name="McGuire P.E."/>
            <person name="Lux T."/>
            <person name="Spannagl M."/>
            <person name="Mayer K.F.X."/>
            <person name="Baldrich P."/>
            <person name="Meyers B.C."/>
            <person name="Huo N."/>
            <person name="Gu Y.Q."/>
            <person name="Zhou H."/>
            <person name="Devos K.M."/>
            <person name="Bennetzen J.L."/>
            <person name="Unver T."/>
            <person name="Budak H."/>
            <person name="Gulick P.J."/>
            <person name="Galiba G."/>
            <person name="Kalapos B."/>
            <person name="Nelson D.R."/>
            <person name="Li P."/>
            <person name="You F.M."/>
            <person name="Luo M.C."/>
            <person name="Dvorak J."/>
        </authorList>
    </citation>
    <scope>NUCLEOTIDE SEQUENCE [LARGE SCALE GENOMIC DNA]</scope>
    <source>
        <strain evidence="2">cv. AL8/78</strain>
    </source>
</reference>
<dbReference type="PANTHER" id="PTHR33880">
    <property type="entry name" value="EXPRESSED PROTEIN"/>
    <property type="match status" value="1"/>
</dbReference>
<dbReference type="AlphaFoldDB" id="A0A453E0Z2"/>
<dbReference type="EnsemblPlants" id="AET3Gv20182400.3">
    <property type="protein sequence ID" value="AET3Gv20182400.3"/>
    <property type="gene ID" value="AET3Gv20182400"/>
</dbReference>
<sequence>SGTEMAWPVLQQLLLIAAATTAAASSSATTPDGPAPWPEQFHAVLFTNLTNVSIASTGPPLRLHDLYYDWPRRRNLNLIRHQLSGDPLYDVEWNNGTTFYFDSATCRTQQVPVGVLPPGWLADGGAVYLGRETTGGIDCRVWGKADFILYYEDALTGRPVRWNFLDVTGLQQFVMSFEVGVVLEDDDQWQAPAHCFLDEAAHGTNEDDDHLDEWQAAMLFRKLAGAAAAARGTPLFQSN</sequence>
<evidence type="ECO:0000313" key="2">
    <source>
        <dbReference type="EnsemblPlants" id="AET3Gv20182400.3"/>
    </source>
</evidence>
<reference evidence="3" key="1">
    <citation type="journal article" date="2014" name="Science">
        <title>Ancient hybridizations among the ancestral genomes of bread wheat.</title>
        <authorList>
            <consortium name="International Wheat Genome Sequencing Consortium,"/>
            <person name="Marcussen T."/>
            <person name="Sandve S.R."/>
            <person name="Heier L."/>
            <person name="Spannagl M."/>
            <person name="Pfeifer M."/>
            <person name="Jakobsen K.S."/>
            <person name="Wulff B.B."/>
            <person name="Steuernagel B."/>
            <person name="Mayer K.F."/>
            <person name="Olsen O.A."/>
        </authorList>
    </citation>
    <scope>NUCLEOTIDE SEQUENCE [LARGE SCALE GENOMIC DNA]</scope>
    <source>
        <strain evidence="3">cv. AL8/78</strain>
    </source>
</reference>
<feature type="chain" id="PRO_5019348591" evidence="1">
    <location>
        <begin position="25"/>
        <end position="239"/>
    </location>
</feature>
<evidence type="ECO:0000256" key="1">
    <source>
        <dbReference type="SAM" id="SignalP"/>
    </source>
</evidence>
<accession>A0A453E0Z2</accession>
<feature type="signal peptide" evidence="1">
    <location>
        <begin position="1"/>
        <end position="24"/>
    </location>
</feature>
<evidence type="ECO:0000313" key="3">
    <source>
        <dbReference type="Proteomes" id="UP000015105"/>
    </source>
</evidence>
<dbReference type="PANTHER" id="PTHR33880:SF2">
    <property type="entry name" value="OS07G0475000 PROTEIN"/>
    <property type="match status" value="1"/>
</dbReference>
<protein>
    <submittedName>
        <fullName evidence="2">Uncharacterized protein</fullName>
    </submittedName>
</protein>
<keyword evidence="1" id="KW-0732">Signal</keyword>
<proteinExistence type="predicted"/>
<reference evidence="2" key="4">
    <citation type="submission" date="2019-03" db="UniProtKB">
        <authorList>
            <consortium name="EnsemblPlants"/>
        </authorList>
    </citation>
    <scope>IDENTIFICATION</scope>
</reference>
<dbReference type="Gramene" id="AET3Gv20182400.3">
    <property type="protein sequence ID" value="AET3Gv20182400.3"/>
    <property type="gene ID" value="AET3Gv20182400"/>
</dbReference>
<dbReference type="InterPro" id="IPR038941">
    <property type="entry name" value="At4g14100-like"/>
</dbReference>
<reference evidence="3" key="2">
    <citation type="journal article" date="2017" name="Nat. Plants">
        <title>The Aegilops tauschii genome reveals multiple impacts of transposons.</title>
        <authorList>
            <person name="Zhao G."/>
            <person name="Zou C."/>
            <person name="Li K."/>
            <person name="Wang K."/>
            <person name="Li T."/>
            <person name="Gao L."/>
            <person name="Zhang X."/>
            <person name="Wang H."/>
            <person name="Yang Z."/>
            <person name="Liu X."/>
            <person name="Jiang W."/>
            <person name="Mao L."/>
            <person name="Kong X."/>
            <person name="Jiao Y."/>
            <person name="Jia J."/>
        </authorList>
    </citation>
    <scope>NUCLEOTIDE SEQUENCE [LARGE SCALE GENOMIC DNA]</scope>
    <source>
        <strain evidence="3">cv. AL8/78</strain>
    </source>
</reference>
<keyword evidence="3" id="KW-1185">Reference proteome</keyword>
<dbReference type="Proteomes" id="UP000015105">
    <property type="component" value="Chromosome 3D"/>
</dbReference>